<sequence>MNDHNQQATQVLDKARQAHAAQEYESSLVSYEWFFDHALDEDQATLYGVRLSFCLFEWARLGQEYEPARIRLEQKFEHSILALEQSRNPVYFHDYAAIGACLNQQETVLEKFIGYHQADPKLAKEIVHFIWDELVSSPHIAVCATYIDDALAFYEDKLEKHDETLKICATMPELSNDDFMQGMWDRFIKDVTNIIKVLRATGRAEEAVAVIAKAKADLEERNYAHTLAG</sequence>
<evidence type="ECO:0000313" key="2">
    <source>
        <dbReference type="Proteomes" id="UP000646911"/>
    </source>
</evidence>
<dbReference type="RefSeq" id="WP_186953652.1">
    <property type="nucleotide sequence ID" value="NZ_JACOFX010000004.1"/>
</dbReference>
<accession>A0ABR6Z8K4</accession>
<dbReference type="EMBL" id="JACOFX010000004">
    <property type="protein sequence ID" value="MBC3908104.1"/>
    <property type="molecule type" value="Genomic_DNA"/>
</dbReference>
<dbReference type="Proteomes" id="UP000646911">
    <property type="component" value="Unassembled WGS sequence"/>
</dbReference>
<keyword evidence="2" id="KW-1185">Reference proteome</keyword>
<reference evidence="1 2" key="1">
    <citation type="submission" date="2020-08" db="EMBL/GenBank/DDBJ databases">
        <title>Novel species isolated from subtropical streams in China.</title>
        <authorList>
            <person name="Lu H."/>
        </authorList>
    </citation>
    <scope>NUCLEOTIDE SEQUENCE [LARGE SCALE GENOMIC DNA]</scope>
    <source>
        <strain evidence="1 2">NL8W</strain>
    </source>
</reference>
<comment type="caution">
    <text evidence="1">The sequence shown here is derived from an EMBL/GenBank/DDBJ whole genome shotgun (WGS) entry which is preliminary data.</text>
</comment>
<evidence type="ECO:0000313" key="1">
    <source>
        <dbReference type="EMBL" id="MBC3908104.1"/>
    </source>
</evidence>
<name>A0ABR6Z8K4_9BURK</name>
<organism evidence="1 2">
    <name type="scientific">Undibacterium umbellatum</name>
    <dbReference type="NCBI Taxonomy" id="2762300"/>
    <lineage>
        <taxon>Bacteria</taxon>
        <taxon>Pseudomonadati</taxon>
        <taxon>Pseudomonadota</taxon>
        <taxon>Betaproteobacteria</taxon>
        <taxon>Burkholderiales</taxon>
        <taxon>Oxalobacteraceae</taxon>
        <taxon>Undibacterium</taxon>
    </lineage>
</organism>
<proteinExistence type="predicted"/>
<protein>
    <submittedName>
        <fullName evidence="1">Uncharacterized protein</fullName>
    </submittedName>
</protein>
<gene>
    <name evidence="1" type="ORF">H8L47_11105</name>
</gene>